<gene>
    <name evidence="1" type="ORF">EDS130_LOCUS44678</name>
</gene>
<proteinExistence type="predicted"/>
<dbReference type="EMBL" id="CAJNOJ010000901">
    <property type="protein sequence ID" value="CAF1532408.1"/>
    <property type="molecule type" value="Genomic_DNA"/>
</dbReference>
<dbReference type="OrthoDB" id="1669814at2759"/>
<dbReference type="Proteomes" id="UP000663852">
    <property type="component" value="Unassembled WGS sequence"/>
</dbReference>
<evidence type="ECO:0008006" key="3">
    <source>
        <dbReference type="Google" id="ProtNLM"/>
    </source>
</evidence>
<dbReference type="InterPro" id="IPR036291">
    <property type="entry name" value="NAD(P)-bd_dom_sf"/>
</dbReference>
<reference evidence="1" key="1">
    <citation type="submission" date="2021-02" db="EMBL/GenBank/DDBJ databases">
        <authorList>
            <person name="Nowell W R."/>
        </authorList>
    </citation>
    <scope>NUCLEOTIDE SEQUENCE</scope>
</reference>
<evidence type="ECO:0000313" key="2">
    <source>
        <dbReference type="Proteomes" id="UP000663852"/>
    </source>
</evidence>
<dbReference type="Gene3D" id="3.40.50.720">
    <property type="entry name" value="NAD(P)-binding Rossmann-like Domain"/>
    <property type="match status" value="1"/>
</dbReference>
<accession>A0A815VTT6</accession>
<dbReference type="Pfam" id="PF13561">
    <property type="entry name" value="adh_short_C2"/>
    <property type="match status" value="1"/>
</dbReference>
<feature type="non-terminal residue" evidence="1">
    <location>
        <position position="1"/>
    </location>
</feature>
<dbReference type="SUPFAM" id="SSF51735">
    <property type="entry name" value="NAD(P)-binding Rossmann-fold domains"/>
    <property type="match status" value="1"/>
</dbReference>
<name>A0A815VTT6_ADIRI</name>
<organism evidence="1 2">
    <name type="scientific">Adineta ricciae</name>
    <name type="common">Rotifer</name>
    <dbReference type="NCBI Taxonomy" id="249248"/>
    <lineage>
        <taxon>Eukaryota</taxon>
        <taxon>Metazoa</taxon>
        <taxon>Spiralia</taxon>
        <taxon>Gnathifera</taxon>
        <taxon>Rotifera</taxon>
        <taxon>Eurotatoria</taxon>
        <taxon>Bdelloidea</taxon>
        <taxon>Adinetida</taxon>
        <taxon>Adinetidae</taxon>
        <taxon>Adineta</taxon>
    </lineage>
</organism>
<evidence type="ECO:0000313" key="1">
    <source>
        <dbReference type="EMBL" id="CAF1532408.1"/>
    </source>
</evidence>
<comment type="caution">
    <text evidence="1">The sequence shown here is derived from an EMBL/GenBank/DDBJ whole genome shotgun (WGS) entry which is preliminary data.</text>
</comment>
<protein>
    <recommendedName>
        <fullName evidence="3">SDR family oxidoreductase</fullName>
    </recommendedName>
</protein>
<sequence length="88" mass="9638">TSEGSIYYARKAAVRWFARCPTDTPFLERITNTKEALQVFTSQLAARTIMGRLGQTTEIAKTVLFVASDDSLYITGSELFLDGGAGQI</sequence>
<dbReference type="AlphaFoldDB" id="A0A815VTT6"/>
<dbReference type="InterPro" id="IPR002347">
    <property type="entry name" value="SDR_fam"/>
</dbReference>